<dbReference type="PaxDb" id="2903-EOD30957"/>
<sequence>MDGSVQMTLRSGRALGSGKSQGLAALAARRKARLPVHREEVEVEEPRRAPRKRGETGADDVLSPPESPASRSVGLTGEAAWKGTALNAAGRRAQRDRQPDAAAYPLPEADAPLESPGGGSPCQPPVVPVPLALPLQRSGVSDLAAALAL</sequence>
<dbReference type="GeneID" id="17276230"/>
<organism evidence="2 3">
    <name type="scientific">Emiliania huxleyi (strain CCMP1516)</name>
    <dbReference type="NCBI Taxonomy" id="280463"/>
    <lineage>
        <taxon>Eukaryota</taxon>
        <taxon>Haptista</taxon>
        <taxon>Haptophyta</taxon>
        <taxon>Prymnesiophyceae</taxon>
        <taxon>Isochrysidales</taxon>
        <taxon>Noelaerhabdaceae</taxon>
        <taxon>Emiliania</taxon>
    </lineage>
</organism>
<dbReference type="AlphaFoldDB" id="A0A0D3K5C2"/>
<name>A0A0D3K5C2_EMIH1</name>
<evidence type="ECO:0000313" key="2">
    <source>
        <dbReference type="EnsemblProtists" id="EOD30957"/>
    </source>
</evidence>
<keyword evidence="3" id="KW-1185">Reference proteome</keyword>
<reference evidence="2" key="2">
    <citation type="submission" date="2024-10" db="UniProtKB">
        <authorList>
            <consortium name="EnsemblProtists"/>
        </authorList>
    </citation>
    <scope>IDENTIFICATION</scope>
</reference>
<dbReference type="RefSeq" id="XP_005783386.1">
    <property type="nucleotide sequence ID" value="XM_005783329.1"/>
</dbReference>
<dbReference type="HOGENOM" id="CLU_1753143_0_0_1"/>
<evidence type="ECO:0000256" key="1">
    <source>
        <dbReference type="SAM" id="MobiDB-lite"/>
    </source>
</evidence>
<protein>
    <submittedName>
        <fullName evidence="2">Uncharacterized protein</fullName>
    </submittedName>
</protein>
<evidence type="ECO:0000313" key="3">
    <source>
        <dbReference type="Proteomes" id="UP000013827"/>
    </source>
</evidence>
<reference evidence="3" key="1">
    <citation type="journal article" date="2013" name="Nature">
        <title>Pan genome of the phytoplankton Emiliania underpins its global distribution.</title>
        <authorList>
            <person name="Read B.A."/>
            <person name="Kegel J."/>
            <person name="Klute M.J."/>
            <person name="Kuo A."/>
            <person name="Lefebvre S.C."/>
            <person name="Maumus F."/>
            <person name="Mayer C."/>
            <person name="Miller J."/>
            <person name="Monier A."/>
            <person name="Salamov A."/>
            <person name="Young J."/>
            <person name="Aguilar M."/>
            <person name="Claverie J.M."/>
            <person name="Frickenhaus S."/>
            <person name="Gonzalez K."/>
            <person name="Herman E.K."/>
            <person name="Lin Y.C."/>
            <person name="Napier J."/>
            <person name="Ogata H."/>
            <person name="Sarno A.F."/>
            <person name="Shmutz J."/>
            <person name="Schroeder D."/>
            <person name="de Vargas C."/>
            <person name="Verret F."/>
            <person name="von Dassow P."/>
            <person name="Valentin K."/>
            <person name="Van de Peer Y."/>
            <person name="Wheeler G."/>
            <person name="Dacks J.B."/>
            <person name="Delwiche C.F."/>
            <person name="Dyhrman S.T."/>
            <person name="Glockner G."/>
            <person name="John U."/>
            <person name="Richards T."/>
            <person name="Worden A.Z."/>
            <person name="Zhang X."/>
            <person name="Grigoriev I.V."/>
            <person name="Allen A.E."/>
            <person name="Bidle K."/>
            <person name="Borodovsky M."/>
            <person name="Bowler C."/>
            <person name="Brownlee C."/>
            <person name="Cock J.M."/>
            <person name="Elias M."/>
            <person name="Gladyshev V.N."/>
            <person name="Groth M."/>
            <person name="Guda C."/>
            <person name="Hadaegh A."/>
            <person name="Iglesias-Rodriguez M.D."/>
            <person name="Jenkins J."/>
            <person name="Jones B.M."/>
            <person name="Lawson T."/>
            <person name="Leese F."/>
            <person name="Lindquist E."/>
            <person name="Lobanov A."/>
            <person name="Lomsadze A."/>
            <person name="Malik S.B."/>
            <person name="Marsh M.E."/>
            <person name="Mackinder L."/>
            <person name="Mock T."/>
            <person name="Mueller-Roeber B."/>
            <person name="Pagarete A."/>
            <person name="Parker M."/>
            <person name="Probert I."/>
            <person name="Quesneville H."/>
            <person name="Raines C."/>
            <person name="Rensing S.A."/>
            <person name="Riano-Pachon D.M."/>
            <person name="Richier S."/>
            <person name="Rokitta S."/>
            <person name="Shiraiwa Y."/>
            <person name="Soanes D.M."/>
            <person name="van der Giezen M."/>
            <person name="Wahlund T.M."/>
            <person name="Williams B."/>
            <person name="Wilson W."/>
            <person name="Wolfe G."/>
            <person name="Wurch L.L."/>
        </authorList>
    </citation>
    <scope>NUCLEOTIDE SEQUENCE</scope>
</reference>
<feature type="compositionally biased region" description="Basic and acidic residues" evidence="1">
    <location>
        <begin position="36"/>
        <end position="56"/>
    </location>
</feature>
<accession>A0A0D3K5C2</accession>
<feature type="region of interest" description="Disordered" evidence="1">
    <location>
        <begin position="1"/>
        <end position="128"/>
    </location>
</feature>
<dbReference type="KEGG" id="ehx:EMIHUDRAFT_203007"/>
<dbReference type="Proteomes" id="UP000013827">
    <property type="component" value="Unassembled WGS sequence"/>
</dbReference>
<proteinExistence type="predicted"/>
<dbReference type="EnsemblProtists" id="EOD30957">
    <property type="protein sequence ID" value="EOD30957"/>
    <property type="gene ID" value="EMIHUDRAFT_203007"/>
</dbReference>